<feature type="compositionally biased region" description="Acidic residues" evidence="1">
    <location>
        <begin position="182"/>
        <end position="201"/>
    </location>
</feature>
<reference evidence="2" key="1">
    <citation type="submission" date="2018-10" db="EMBL/GenBank/DDBJ databases">
        <title>Fifty Aureobasidium pullulans genomes reveal a recombining polyextremotolerant generalist.</title>
        <authorList>
            <person name="Gostincar C."/>
            <person name="Turk M."/>
            <person name="Zajc J."/>
            <person name="Gunde-Cimerman N."/>
        </authorList>
    </citation>
    <scope>NUCLEOTIDE SEQUENCE [LARGE SCALE GENOMIC DNA]</scope>
    <source>
        <strain evidence="2">EXF-10085</strain>
    </source>
</reference>
<gene>
    <name evidence="2" type="ORF">D6D13_03620</name>
</gene>
<organism evidence="2">
    <name type="scientific">Aureobasidium pullulans</name>
    <name type="common">Black yeast</name>
    <name type="synonym">Pullularia pullulans</name>
    <dbReference type="NCBI Taxonomy" id="5580"/>
    <lineage>
        <taxon>Eukaryota</taxon>
        <taxon>Fungi</taxon>
        <taxon>Dikarya</taxon>
        <taxon>Ascomycota</taxon>
        <taxon>Pezizomycotina</taxon>
        <taxon>Dothideomycetes</taxon>
        <taxon>Dothideomycetidae</taxon>
        <taxon>Dothideales</taxon>
        <taxon>Saccotheciaceae</taxon>
        <taxon>Aureobasidium</taxon>
    </lineage>
</organism>
<feature type="region of interest" description="Disordered" evidence="1">
    <location>
        <begin position="1"/>
        <end position="61"/>
    </location>
</feature>
<evidence type="ECO:0000313" key="2">
    <source>
        <dbReference type="EMBL" id="THX13864.1"/>
    </source>
</evidence>
<feature type="compositionally biased region" description="Acidic residues" evidence="1">
    <location>
        <begin position="45"/>
        <end position="61"/>
    </location>
</feature>
<comment type="caution">
    <text evidence="2">The sequence shown here is derived from an EMBL/GenBank/DDBJ whole genome shotgun (WGS) entry which is preliminary data.</text>
</comment>
<feature type="region of interest" description="Disordered" evidence="1">
    <location>
        <begin position="181"/>
        <end position="210"/>
    </location>
</feature>
<evidence type="ECO:0000256" key="1">
    <source>
        <dbReference type="SAM" id="MobiDB-lite"/>
    </source>
</evidence>
<protein>
    <submittedName>
        <fullName evidence="2">Uncharacterized protein</fullName>
    </submittedName>
</protein>
<accession>A0A4S9D4Q7</accession>
<proteinExistence type="predicted"/>
<dbReference type="AlphaFoldDB" id="A0A4S9D4Q7"/>
<dbReference type="EMBL" id="QZAS01000009">
    <property type="protein sequence ID" value="THX13864.1"/>
    <property type="molecule type" value="Genomic_DNA"/>
</dbReference>
<name>A0A4S9D4Q7_AURPU</name>
<sequence length="210" mass="23766">MPPKSTQYSDSPMPTPPSSPEEEQEENAIFGPSEEENNNDMTSALEDEDNDSNESDEDDNNETITKLQASFQTRITTVGPLRFPLSSLISNSAYPYLLHSYSNTPFQQLTQTLNRLTARTLAIRYQRLHFATDLATALSIQDTQDENTLQTQLAILRLREKIIEREIAEVKAQMQALRAEIDDAVESSDDDDNDNDNDDGDEIMKENKEM</sequence>